<evidence type="ECO:0000313" key="2">
    <source>
        <dbReference type="EMBL" id="KAK4064268.1"/>
    </source>
</evidence>
<evidence type="ECO:0000256" key="1">
    <source>
        <dbReference type="SAM" id="MobiDB-lite"/>
    </source>
</evidence>
<dbReference type="GeneID" id="87923885"/>
<evidence type="ECO:0000313" key="3">
    <source>
        <dbReference type="Proteomes" id="UP001273209"/>
    </source>
</evidence>
<dbReference type="Proteomes" id="UP001273209">
    <property type="component" value="Unassembled WGS sequence"/>
</dbReference>
<sequence>MRQVEAIPWNSHTGSTEVLSSSSITELCQQCTSAFEICTHHESLMKRGWAGVRFFDFNTFIKCIGVRSASKASLDYRLDSGPFNRLMLSNILVMLNNALAECISCAEAQSDIDAATKNVDSLIICLSRIMEAITRPGIRSRLPEGDCKFKPEEHEELRAFLGIMCLRQHTRSEYGVELGQEAQNGVSKLDALSTKECIKISKELKLSAAQQRLIEVNLRRRNRFLQAQERDRQENVSDHPKAPTTQGNLRAPEAKEKASQPAMMALTALRPAGRYPKAPDLPQGAIAFKCPCCCKTLPAHVATDNDHWRYCSQALR</sequence>
<gene>
    <name evidence="2" type="ORF">Triagg1_9064</name>
</gene>
<proteinExistence type="predicted"/>
<feature type="compositionally biased region" description="Basic and acidic residues" evidence="1">
    <location>
        <begin position="228"/>
        <end position="241"/>
    </location>
</feature>
<keyword evidence="3" id="KW-1185">Reference proteome</keyword>
<accession>A0AAE1I937</accession>
<reference evidence="2" key="1">
    <citation type="submission" date="2023-11" db="EMBL/GenBank/DDBJ databases">
        <title>The genome sequences of three competitors of mushroom-forming fungi.</title>
        <authorList>
            <person name="Beijen E."/>
            <person name="Ohm R.A."/>
        </authorList>
    </citation>
    <scope>NUCLEOTIDE SEQUENCE</scope>
    <source>
        <strain evidence="2">CBS 100526</strain>
    </source>
</reference>
<dbReference type="AlphaFoldDB" id="A0AAE1I937"/>
<comment type="caution">
    <text evidence="2">The sequence shown here is derived from an EMBL/GenBank/DDBJ whole genome shotgun (WGS) entry which is preliminary data.</text>
</comment>
<feature type="region of interest" description="Disordered" evidence="1">
    <location>
        <begin position="227"/>
        <end position="260"/>
    </location>
</feature>
<dbReference type="EMBL" id="JAWRVG010000048">
    <property type="protein sequence ID" value="KAK4064268.1"/>
    <property type="molecule type" value="Genomic_DNA"/>
</dbReference>
<name>A0AAE1I937_9HYPO</name>
<dbReference type="RefSeq" id="XP_062752008.1">
    <property type="nucleotide sequence ID" value="XM_062903980.1"/>
</dbReference>
<organism evidence="2 3">
    <name type="scientific">Trichoderma aggressivum f. europaeum</name>
    <dbReference type="NCBI Taxonomy" id="173218"/>
    <lineage>
        <taxon>Eukaryota</taxon>
        <taxon>Fungi</taxon>
        <taxon>Dikarya</taxon>
        <taxon>Ascomycota</taxon>
        <taxon>Pezizomycotina</taxon>
        <taxon>Sordariomycetes</taxon>
        <taxon>Hypocreomycetidae</taxon>
        <taxon>Hypocreales</taxon>
        <taxon>Hypocreaceae</taxon>
        <taxon>Trichoderma</taxon>
    </lineage>
</organism>
<protein>
    <submittedName>
        <fullName evidence="2">Uncharacterized protein</fullName>
    </submittedName>
</protein>